<dbReference type="PANTHER" id="PTHR30193">
    <property type="entry name" value="ABC TRANSPORTER PERMEASE PROTEIN"/>
    <property type="match status" value="1"/>
</dbReference>
<protein>
    <submittedName>
        <fullName evidence="9">ABC-type transporter, integral membrane subunit</fullName>
    </submittedName>
</protein>
<evidence type="ECO:0000313" key="10">
    <source>
        <dbReference type="Proteomes" id="UP000000503"/>
    </source>
</evidence>
<feature type="domain" description="ABC transmembrane type-1" evidence="8">
    <location>
        <begin position="75"/>
        <end position="291"/>
    </location>
</feature>
<feature type="transmembrane region" description="Helical" evidence="7">
    <location>
        <begin position="80"/>
        <end position="102"/>
    </location>
</feature>
<dbReference type="InterPro" id="IPR035906">
    <property type="entry name" value="MetI-like_sf"/>
</dbReference>
<dbReference type="CDD" id="cd06261">
    <property type="entry name" value="TM_PBP2"/>
    <property type="match status" value="1"/>
</dbReference>
<keyword evidence="4 7" id="KW-0812">Transmembrane</keyword>
<dbReference type="SUPFAM" id="SSF161098">
    <property type="entry name" value="MetI-like"/>
    <property type="match status" value="1"/>
</dbReference>
<evidence type="ECO:0000256" key="1">
    <source>
        <dbReference type="ARBA" id="ARBA00004651"/>
    </source>
</evidence>
<dbReference type="GO" id="GO:0005886">
    <property type="term" value="C:plasma membrane"/>
    <property type="evidence" value="ECO:0007669"/>
    <property type="project" value="UniProtKB-SubCell"/>
</dbReference>
<evidence type="ECO:0000256" key="3">
    <source>
        <dbReference type="ARBA" id="ARBA00022475"/>
    </source>
</evidence>
<evidence type="ECO:0000256" key="4">
    <source>
        <dbReference type="ARBA" id="ARBA00022692"/>
    </source>
</evidence>
<evidence type="ECO:0000256" key="7">
    <source>
        <dbReference type="RuleBase" id="RU363032"/>
    </source>
</evidence>
<dbReference type="Gene3D" id="1.10.3720.10">
    <property type="entry name" value="MetI-like"/>
    <property type="match status" value="1"/>
</dbReference>
<dbReference type="HOGENOM" id="CLU_016047_0_2_12"/>
<dbReference type="Pfam" id="PF00528">
    <property type="entry name" value="BPD_transp_1"/>
    <property type="match status" value="1"/>
</dbReference>
<evidence type="ECO:0000313" key="9">
    <source>
        <dbReference type="EMBL" id="AEJ18868.1"/>
    </source>
</evidence>
<keyword evidence="6 7" id="KW-0472">Membrane</keyword>
<feature type="transmembrane region" description="Helical" evidence="7">
    <location>
        <begin position="220"/>
        <end position="237"/>
    </location>
</feature>
<evidence type="ECO:0000259" key="8">
    <source>
        <dbReference type="PROSITE" id="PS50928"/>
    </source>
</evidence>
<dbReference type="AlphaFoldDB" id="F8EYS2"/>
<dbReference type="STRING" id="744872.Spica_0714"/>
<reference evidence="10" key="1">
    <citation type="journal article" date="2013" name="Stand. Genomic Sci.">
        <title>Genome sequence of the thermophilic fresh-water bacterium Spirochaeta caldaria type strain (H1(T)), reclassification of Spirochaeta caldaria, Spirochaeta stenostrepta, and Spirochaeta zuelzerae in the genus Treponema as Treponema caldaria comb. nov., Treponema stenostrepta comb. nov., and Treponema zuelzerae comb. nov., and emendation of the genus Treponema.</title>
        <authorList>
            <person name="Abt B."/>
            <person name="Goker M."/>
            <person name="Scheuner C."/>
            <person name="Han C."/>
            <person name="Lu M."/>
            <person name="Misra M."/>
            <person name="Lapidus A."/>
            <person name="Nolan M."/>
            <person name="Lucas S."/>
            <person name="Hammon N."/>
            <person name="Deshpande S."/>
            <person name="Cheng J.F."/>
            <person name="Tapia R."/>
            <person name="Goodwin L.A."/>
            <person name="Pitluck S."/>
            <person name="Liolios K."/>
            <person name="Pagani I."/>
            <person name="Ivanova N."/>
            <person name="Mavromatis K."/>
            <person name="Mikhailova N."/>
            <person name="Huntemann M."/>
            <person name="Pati A."/>
            <person name="Chen A."/>
            <person name="Palaniappan K."/>
            <person name="Land M."/>
            <person name="Hauser L."/>
            <person name="Jeffries C.D."/>
            <person name="Rohde M."/>
            <person name="Spring S."/>
            <person name="Gronow S."/>
            <person name="Detter J.C."/>
            <person name="Bristow J."/>
            <person name="Eisen J.A."/>
            <person name="Markowitz V."/>
            <person name="Hugenholtz P."/>
            <person name="Kyrpides N.C."/>
            <person name="Woyke T."/>
            <person name="Klenk H.P."/>
        </authorList>
    </citation>
    <scope>NUCLEOTIDE SEQUENCE</scope>
    <source>
        <strain evidence="10">ATCC 51460 / DSM 7334 / H1</strain>
    </source>
</reference>
<accession>F8EYS2</accession>
<name>F8EYS2_GRAC1</name>
<dbReference type="RefSeq" id="WP_013968180.1">
    <property type="nucleotide sequence ID" value="NC_015732.1"/>
</dbReference>
<dbReference type="EMBL" id="CP002868">
    <property type="protein sequence ID" value="AEJ18868.1"/>
    <property type="molecule type" value="Genomic_DNA"/>
</dbReference>
<feature type="transmembrane region" description="Helical" evidence="7">
    <location>
        <begin position="274"/>
        <end position="294"/>
    </location>
</feature>
<feature type="transmembrane region" description="Helical" evidence="7">
    <location>
        <begin position="161"/>
        <end position="184"/>
    </location>
</feature>
<keyword evidence="10" id="KW-1185">Reference proteome</keyword>
<evidence type="ECO:0000256" key="6">
    <source>
        <dbReference type="ARBA" id="ARBA00023136"/>
    </source>
</evidence>
<keyword evidence="5 7" id="KW-1133">Transmembrane helix</keyword>
<dbReference type="PANTHER" id="PTHR30193:SF37">
    <property type="entry name" value="INNER MEMBRANE ABC TRANSPORTER PERMEASE PROTEIN YCJO"/>
    <property type="match status" value="1"/>
</dbReference>
<dbReference type="OrthoDB" id="9787541at2"/>
<dbReference type="KEGG" id="scd:Spica_0714"/>
<dbReference type="Proteomes" id="UP000000503">
    <property type="component" value="Chromosome"/>
</dbReference>
<comment type="similarity">
    <text evidence="7">Belongs to the binding-protein-dependent transport system permease family.</text>
</comment>
<comment type="subcellular location">
    <subcellularLocation>
        <location evidence="1 7">Cell membrane</location>
        <topology evidence="1 7">Multi-pass membrane protein</topology>
    </subcellularLocation>
</comment>
<keyword evidence="2 7" id="KW-0813">Transport</keyword>
<sequence>MIVTVKKSVNQIITTKYAPYFFVAPFIISFLIFFLYPLISTVIMSTQEILGPEDVTFIGLQNYKNLANEQFLRAIENSTIYTILTIIILIPLPLILAILITNKPTKGRTFFKSAYFLPALTSVVVAGIFFRFAFSAQHTALVNSILINIGAKPHDWLFKRWSTMLILVLFCTWRWLGVNVIYFLSGLSAIPPEQYESADIDGASKLQKLFFITIPNLKPTIVYVVTISIYGGFAMFAETYTMFGTAASPGDIGLTLVSYIYLEGFNYANLGMGSAIGVALFVIIMTVNIIQLIFTGTFKKKGA</sequence>
<keyword evidence="3" id="KW-1003">Cell membrane</keyword>
<feature type="transmembrane region" description="Helical" evidence="7">
    <location>
        <begin position="20"/>
        <end position="39"/>
    </location>
</feature>
<dbReference type="PROSITE" id="PS50928">
    <property type="entry name" value="ABC_TM1"/>
    <property type="match status" value="1"/>
</dbReference>
<dbReference type="InterPro" id="IPR051393">
    <property type="entry name" value="ABC_transporter_permease"/>
</dbReference>
<feature type="transmembrane region" description="Helical" evidence="7">
    <location>
        <begin position="114"/>
        <end position="134"/>
    </location>
</feature>
<organism evidence="9 10">
    <name type="scientific">Gracilinema caldarium (strain ATCC 51460 / DSM 7334 / H1)</name>
    <name type="common">Treponema caldarium</name>
    <dbReference type="NCBI Taxonomy" id="744872"/>
    <lineage>
        <taxon>Bacteria</taxon>
        <taxon>Pseudomonadati</taxon>
        <taxon>Spirochaetota</taxon>
        <taxon>Spirochaetia</taxon>
        <taxon>Spirochaetales</taxon>
        <taxon>Breznakiellaceae</taxon>
        <taxon>Gracilinema</taxon>
    </lineage>
</organism>
<dbReference type="InterPro" id="IPR000515">
    <property type="entry name" value="MetI-like"/>
</dbReference>
<gene>
    <name evidence="9" type="ordered locus">Spica_0714</name>
</gene>
<evidence type="ECO:0000256" key="2">
    <source>
        <dbReference type="ARBA" id="ARBA00022448"/>
    </source>
</evidence>
<evidence type="ECO:0000256" key="5">
    <source>
        <dbReference type="ARBA" id="ARBA00022989"/>
    </source>
</evidence>
<dbReference type="GO" id="GO:0055085">
    <property type="term" value="P:transmembrane transport"/>
    <property type="evidence" value="ECO:0007669"/>
    <property type="project" value="InterPro"/>
</dbReference>
<proteinExistence type="inferred from homology"/>
<dbReference type="eggNOG" id="COG1175">
    <property type="taxonomic scope" value="Bacteria"/>
</dbReference>